<accession>A0A7S2X6D9</accession>
<sequence length="170" mass="19169">MRASDVCMRRRPASRPRRSDNGVSDDTNDEELRGRPDGDGDEKTSTMAGARTFSQGPAEVISIYSNLPEHAIVNLVRVFSMLVQAPKHIKKQRIKELLKALNIPTLGKLGLEIRQSVCIGTSTGRNFQVIERLGSFLSAISYALSRREAIHRVTPRWIRVPWRMYGNVPR</sequence>
<dbReference type="AlphaFoldDB" id="A0A7S2X6D9"/>
<gene>
    <name evidence="2" type="ORF">LSP00402_LOCUS2732</name>
</gene>
<proteinExistence type="predicted"/>
<organism evidence="2">
    <name type="scientific">Lotharella oceanica</name>
    <dbReference type="NCBI Taxonomy" id="641309"/>
    <lineage>
        <taxon>Eukaryota</taxon>
        <taxon>Sar</taxon>
        <taxon>Rhizaria</taxon>
        <taxon>Cercozoa</taxon>
        <taxon>Chlorarachniophyceae</taxon>
        <taxon>Lotharella</taxon>
    </lineage>
</organism>
<reference evidence="2" key="1">
    <citation type="submission" date="2021-01" db="EMBL/GenBank/DDBJ databases">
        <authorList>
            <person name="Corre E."/>
            <person name="Pelletier E."/>
            <person name="Niang G."/>
            <person name="Scheremetjew M."/>
            <person name="Finn R."/>
            <person name="Kale V."/>
            <person name="Holt S."/>
            <person name="Cochrane G."/>
            <person name="Meng A."/>
            <person name="Brown T."/>
            <person name="Cohen L."/>
        </authorList>
    </citation>
    <scope>NUCLEOTIDE SEQUENCE</scope>
    <source>
        <strain evidence="2">CCMP622</strain>
    </source>
</reference>
<name>A0A7S2X6D9_9EUKA</name>
<feature type="region of interest" description="Disordered" evidence="1">
    <location>
        <begin position="1"/>
        <end position="47"/>
    </location>
</feature>
<protein>
    <submittedName>
        <fullName evidence="2">Uncharacterized protein</fullName>
    </submittedName>
</protein>
<evidence type="ECO:0000256" key="1">
    <source>
        <dbReference type="SAM" id="MobiDB-lite"/>
    </source>
</evidence>
<dbReference type="EMBL" id="HBHP01004352">
    <property type="protein sequence ID" value="CAD9749469.1"/>
    <property type="molecule type" value="Transcribed_RNA"/>
</dbReference>
<feature type="compositionally biased region" description="Basic and acidic residues" evidence="1">
    <location>
        <begin position="30"/>
        <end position="44"/>
    </location>
</feature>
<evidence type="ECO:0000313" key="2">
    <source>
        <dbReference type="EMBL" id="CAD9749469.1"/>
    </source>
</evidence>